<dbReference type="PANTHER" id="PTHR42837">
    <property type="entry name" value="REGULATOR OF SIGMA-E PROTEASE RSEP"/>
    <property type="match status" value="1"/>
</dbReference>
<dbReference type="Proteomes" id="UP000034154">
    <property type="component" value="Unassembled WGS sequence"/>
</dbReference>
<evidence type="ECO:0000256" key="2">
    <source>
        <dbReference type="ARBA" id="ARBA00004141"/>
    </source>
</evidence>
<comment type="caution">
    <text evidence="13">The sequence shown here is derived from an EMBL/GenBank/DDBJ whole genome shotgun (WGS) entry which is preliminary data.</text>
</comment>
<evidence type="ECO:0000256" key="9">
    <source>
        <dbReference type="ARBA" id="ARBA00023049"/>
    </source>
</evidence>
<evidence type="ECO:0000313" key="14">
    <source>
        <dbReference type="Proteomes" id="UP000034154"/>
    </source>
</evidence>
<dbReference type="Pfam" id="PF17820">
    <property type="entry name" value="PDZ_6"/>
    <property type="match status" value="1"/>
</dbReference>
<dbReference type="GO" id="GO:0016020">
    <property type="term" value="C:membrane"/>
    <property type="evidence" value="ECO:0007669"/>
    <property type="project" value="UniProtKB-SubCell"/>
</dbReference>
<keyword evidence="8 11" id="KW-1133">Transmembrane helix</keyword>
<evidence type="ECO:0000256" key="4">
    <source>
        <dbReference type="ARBA" id="ARBA00022670"/>
    </source>
</evidence>
<sequence length="412" mass="45033">MITTVLVFLIILSLLVFVHEMGHFFTAKKLGMKVDEFGFGFPPRIFGIRRVCGEKRQLVEETEDLTVTVTASGENITDIVRDTVEVRPTVGWKLIWGSKEQCEEETVYSINWIPLGGFVKIHGESGNLKQDPRSFASRPVWQRFVVLIAGVFMNFVFAALLLSIGFGLGLPTIVDETVSLSAKLNNEKVQIMSVAPESPAAAAGVETGDEVLSVDGQIFVSANEARDYIKSREGQSLDFVLKRGEDTIPFSLTATNIPSYEGMAIGVGLVKTALVSYPWYLAAIKGVEATCVFTWEVLKAFGNLLWNLITYQGVSAELSGPVGIAVMTGEAASLGLVYLLQFAAVLSINLAVVNILPFPALDGGRLLFLMVEKIRGRAVHEKWETLVHNLGFIVLILLIAVVTVRDLFKFGG</sequence>
<evidence type="ECO:0000256" key="5">
    <source>
        <dbReference type="ARBA" id="ARBA00022692"/>
    </source>
</evidence>
<reference evidence="13 14" key="1">
    <citation type="journal article" date="2015" name="Nature">
        <title>rRNA introns, odd ribosomes, and small enigmatic genomes across a large radiation of phyla.</title>
        <authorList>
            <person name="Brown C.T."/>
            <person name="Hug L.A."/>
            <person name="Thomas B.C."/>
            <person name="Sharon I."/>
            <person name="Castelle C.J."/>
            <person name="Singh A."/>
            <person name="Wilkins M.J."/>
            <person name="Williams K.H."/>
            <person name="Banfield J.F."/>
        </authorList>
    </citation>
    <scope>NUCLEOTIDE SEQUENCE [LARGE SCALE GENOMIC DNA]</scope>
</reference>
<dbReference type="GO" id="GO:0004222">
    <property type="term" value="F:metalloendopeptidase activity"/>
    <property type="evidence" value="ECO:0007669"/>
    <property type="project" value="InterPro"/>
</dbReference>
<gene>
    <name evidence="13" type="ORF">UW63_C0033G0003</name>
</gene>
<dbReference type="PANTHER" id="PTHR42837:SF2">
    <property type="entry name" value="MEMBRANE METALLOPROTEASE ARASP2, CHLOROPLASTIC-RELATED"/>
    <property type="match status" value="1"/>
</dbReference>
<evidence type="ECO:0000256" key="6">
    <source>
        <dbReference type="ARBA" id="ARBA00022801"/>
    </source>
</evidence>
<evidence type="ECO:0000256" key="11">
    <source>
        <dbReference type="RuleBase" id="RU362031"/>
    </source>
</evidence>
<dbReference type="InterPro" id="IPR001478">
    <property type="entry name" value="PDZ"/>
</dbReference>
<dbReference type="CDD" id="cd06163">
    <property type="entry name" value="S2P-M50_PDZ_RseP-like"/>
    <property type="match status" value="1"/>
</dbReference>
<dbReference type="EMBL" id="LCJB01000033">
    <property type="protein sequence ID" value="KKT70208.1"/>
    <property type="molecule type" value="Genomic_DNA"/>
</dbReference>
<evidence type="ECO:0000256" key="10">
    <source>
        <dbReference type="ARBA" id="ARBA00023136"/>
    </source>
</evidence>
<name>A0A0G1JFU4_9BACT</name>
<dbReference type="NCBIfam" id="TIGR00054">
    <property type="entry name" value="RIP metalloprotease RseP"/>
    <property type="match status" value="1"/>
</dbReference>
<keyword evidence="4" id="KW-0645">Protease</keyword>
<dbReference type="InterPro" id="IPR041489">
    <property type="entry name" value="PDZ_6"/>
</dbReference>
<dbReference type="GO" id="GO:0006508">
    <property type="term" value="P:proteolysis"/>
    <property type="evidence" value="ECO:0007669"/>
    <property type="project" value="UniProtKB-KW"/>
</dbReference>
<dbReference type="Gene3D" id="2.30.42.10">
    <property type="match status" value="1"/>
</dbReference>
<comment type="subcellular location">
    <subcellularLocation>
        <location evidence="2">Membrane</location>
        <topology evidence="2">Multi-pass membrane protein</topology>
    </subcellularLocation>
</comment>
<evidence type="ECO:0000256" key="8">
    <source>
        <dbReference type="ARBA" id="ARBA00022989"/>
    </source>
</evidence>
<dbReference type="InterPro" id="IPR008915">
    <property type="entry name" value="Peptidase_M50"/>
</dbReference>
<organism evidence="13 14">
    <name type="scientific">Candidatus Uhrbacteria bacterium GW2011_GWF2_44_350</name>
    <dbReference type="NCBI Taxonomy" id="1619000"/>
    <lineage>
        <taxon>Bacteria</taxon>
        <taxon>Candidatus Uhriibacteriota</taxon>
    </lineage>
</organism>
<feature type="transmembrane region" description="Helical" evidence="11">
    <location>
        <begin position="144"/>
        <end position="170"/>
    </location>
</feature>
<evidence type="ECO:0000313" key="13">
    <source>
        <dbReference type="EMBL" id="KKT70208.1"/>
    </source>
</evidence>
<keyword evidence="9 11" id="KW-0482">Metalloprotease</keyword>
<keyword evidence="10 11" id="KW-0472">Membrane</keyword>
<dbReference type="SUPFAM" id="SSF50156">
    <property type="entry name" value="PDZ domain-like"/>
    <property type="match status" value="1"/>
</dbReference>
<evidence type="ECO:0000259" key="12">
    <source>
        <dbReference type="PROSITE" id="PS50106"/>
    </source>
</evidence>
<dbReference type="PROSITE" id="PS50106">
    <property type="entry name" value="PDZ"/>
    <property type="match status" value="1"/>
</dbReference>
<feature type="transmembrane region" description="Helical" evidence="11">
    <location>
        <begin position="386"/>
        <end position="408"/>
    </location>
</feature>
<protein>
    <recommendedName>
        <fullName evidence="11">Zinc metalloprotease</fullName>
        <ecNumber evidence="11">3.4.24.-</ecNumber>
    </recommendedName>
</protein>
<dbReference type="GO" id="GO:0046872">
    <property type="term" value="F:metal ion binding"/>
    <property type="evidence" value="ECO:0007669"/>
    <property type="project" value="UniProtKB-KW"/>
</dbReference>
<proteinExistence type="inferred from homology"/>
<dbReference type="EC" id="3.4.24.-" evidence="11"/>
<dbReference type="SMART" id="SM00228">
    <property type="entry name" value="PDZ"/>
    <property type="match status" value="1"/>
</dbReference>
<comment type="similarity">
    <text evidence="3 11">Belongs to the peptidase M50B family.</text>
</comment>
<feature type="domain" description="PDZ" evidence="12">
    <location>
        <begin position="165"/>
        <end position="231"/>
    </location>
</feature>
<dbReference type="AlphaFoldDB" id="A0A0G1JFU4"/>
<keyword evidence="7 11" id="KW-0862">Zinc</keyword>
<comment type="cofactor">
    <cofactor evidence="1 11">
        <name>Zn(2+)</name>
        <dbReference type="ChEBI" id="CHEBI:29105"/>
    </cofactor>
</comment>
<keyword evidence="11" id="KW-0479">Metal-binding</keyword>
<evidence type="ECO:0000256" key="3">
    <source>
        <dbReference type="ARBA" id="ARBA00007931"/>
    </source>
</evidence>
<evidence type="ECO:0000256" key="1">
    <source>
        <dbReference type="ARBA" id="ARBA00001947"/>
    </source>
</evidence>
<accession>A0A0G1JFU4</accession>
<dbReference type="InterPro" id="IPR004387">
    <property type="entry name" value="Pept_M50_Zn"/>
</dbReference>
<feature type="transmembrane region" description="Helical" evidence="11">
    <location>
        <begin position="336"/>
        <end position="360"/>
    </location>
</feature>
<dbReference type="InterPro" id="IPR036034">
    <property type="entry name" value="PDZ_sf"/>
</dbReference>
<dbReference type="Pfam" id="PF02163">
    <property type="entry name" value="Peptidase_M50"/>
    <property type="match status" value="2"/>
</dbReference>
<evidence type="ECO:0000256" key="7">
    <source>
        <dbReference type="ARBA" id="ARBA00022833"/>
    </source>
</evidence>
<keyword evidence="5 11" id="KW-0812">Transmembrane</keyword>
<keyword evidence="6 11" id="KW-0378">Hydrolase</keyword>